<feature type="region of interest" description="Disordered" evidence="6">
    <location>
        <begin position="33"/>
        <end position="63"/>
    </location>
</feature>
<keyword evidence="3" id="KW-0547">Nucleotide-binding</keyword>
<keyword evidence="2" id="KW-0808">Transferase</keyword>
<dbReference type="SUPFAM" id="SSF56112">
    <property type="entry name" value="Protein kinase-like (PK-like)"/>
    <property type="match status" value="1"/>
</dbReference>
<dbReference type="PANTHER" id="PTHR45646">
    <property type="entry name" value="SERINE/THREONINE-PROTEIN KINASE DOA-RELATED"/>
    <property type="match status" value="1"/>
</dbReference>
<proteinExistence type="predicted"/>
<feature type="compositionally biased region" description="Polar residues" evidence="6">
    <location>
        <begin position="226"/>
        <end position="247"/>
    </location>
</feature>
<evidence type="ECO:0000313" key="9">
    <source>
        <dbReference type="Proteomes" id="UP000232323"/>
    </source>
</evidence>
<feature type="region of interest" description="Disordered" evidence="6">
    <location>
        <begin position="224"/>
        <end position="247"/>
    </location>
</feature>
<dbReference type="InterPro" id="IPR011009">
    <property type="entry name" value="Kinase-like_dom_sf"/>
</dbReference>
<reference evidence="8 9" key="1">
    <citation type="submission" date="2017-08" db="EMBL/GenBank/DDBJ databases">
        <title>Acidophilic green algal genome provides insights into adaptation to an acidic environment.</title>
        <authorList>
            <person name="Hirooka S."/>
            <person name="Hirose Y."/>
            <person name="Kanesaki Y."/>
            <person name="Higuchi S."/>
            <person name="Fujiwara T."/>
            <person name="Onuma R."/>
            <person name="Era A."/>
            <person name="Ohbayashi R."/>
            <person name="Uzuka A."/>
            <person name="Nozaki H."/>
            <person name="Yoshikawa H."/>
            <person name="Miyagishima S.Y."/>
        </authorList>
    </citation>
    <scope>NUCLEOTIDE SEQUENCE [LARGE SCALE GENOMIC DNA]</scope>
    <source>
        <strain evidence="8 9">NIES-2499</strain>
    </source>
</reference>
<keyword evidence="9" id="KW-1185">Reference proteome</keyword>
<keyword evidence="5" id="KW-0067">ATP-binding</keyword>
<evidence type="ECO:0000259" key="7">
    <source>
        <dbReference type="PROSITE" id="PS50011"/>
    </source>
</evidence>
<dbReference type="InterPro" id="IPR008271">
    <property type="entry name" value="Ser/Thr_kinase_AS"/>
</dbReference>
<evidence type="ECO:0000256" key="5">
    <source>
        <dbReference type="ARBA" id="ARBA00022840"/>
    </source>
</evidence>
<feature type="region of interest" description="Disordered" evidence="6">
    <location>
        <begin position="430"/>
        <end position="508"/>
    </location>
</feature>
<feature type="domain" description="Protein kinase" evidence="7">
    <location>
        <begin position="81"/>
        <end position="420"/>
    </location>
</feature>
<dbReference type="Gene3D" id="1.10.510.10">
    <property type="entry name" value="Transferase(Phosphotransferase) domain 1"/>
    <property type="match status" value="1"/>
</dbReference>
<name>A0A250WUN7_9CHLO</name>
<keyword evidence="4" id="KW-0418">Kinase</keyword>
<dbReference type="OrthoDB" id="283111at2759"/>
<evidence type="ECO:0000313" key="8">
    <source>
        <dbReference type="EMBL" id="GAX74476.1"/>
    </source>
</evidence>
<dbReference type="Pfam" id="PF00069">
    <property type="entry name" value="Pkinase"/>
    <property type="match status" value="1"/>
</dbReference>
<dbReference type="GO" id="GO:0005634">
    <property type="term" value="C:nucleus"/>
    <property type="evidence" value="ECO:0007669"/>
    <property type="project" value="TreeGrafter"/>
</dbReference>
<evidence type="ECO:0000256" key="4">
    <source>
        <dbReference type="ARBA" id="ARBA00022777"/>
    </source>
</evidence>
<gene>
    <name evidence="8" type="ORF">CEUSTIGMA_g1925.t1</name>
</gene>
<dbReference type="PANTHER" id="PTHR45646:SF11">
    <property type="entry name" value="SERINE_THREONINE-PROTEIN KINASE DOA"/>
    <property type="match status" value="1"/>
</dbReference>
<dbReference type="SMART" id="SM00220">
    <property type="entry name" value="S_TKc"/>
    <property type="match status" value="1"/>
</dbReference>
<dbReference type="GO" id="GO:0004674">
    <property type="term" value="F:protein serine/threonine kinase activity"/>
    <property type="evidence" value="ECO:0007669"/>
    <property type="project" value="UniProtKB-KW"/>
</dbReference>
<keyword evidence="1" id="KW-0723">Serine/threonine-protein kinase</keyword>
<comment type="caution">
    <text evidence="8">The sequence shown here is derived from an EMBL/GenBank/DDBJ whole genome shotgun (WGS) entry which is preliminary data.</text>
</comment>
<evidence type="ECO:0000256" key="6">
    <source>
        <dbReference type="SAM" id="MobiDB-lite"/>
    </source>
</evidence>
<dbReference type="Gene3D" id="3.30.200.20">
    <property type="entry name" value="Phosphorylase Kinase, domain 1"/>
    <property type="match status" value="1"/>
</dbReference>
<feature type="compositionally biased region" description="Polar residues" evidence="6">
    <location>
        <begin position="438"/>
        <end position="454"/>
    </location>
</feature>
<sequence>MDRRQSSVEDLIQPAVSTCKRIRDAAEEVSLSKRPRQILRPGPPRAIELKSVPQRQSPPFRPDDKDGHYCYILGENLGTRFKILSKMGEGTFGRVLECWDRIHRDYVAIKIVRNIDKYRHAAMIELEVLNALEKNDPSGVNHCVALREWFDYRGHVCMVFERLGPSLFDFLRKNNYRPFPISIVQQFALQMLQSVSYLHELNLVHTDLKPENILLVSFEGAKRGGSVTSATHSGTTTSRNSSDPRVPSSSAIKVIDFGSATFEDSYHSSIVSTRHYRAPEVILSLGWSYPADMWSVGCIIAELVTGDALFQTHENLEHLAMMEAVLGSLPESLASRAVKCSNSNSRLFHRGRLHWPDGASNKKSIKAVKRLPALKHMIQDMGDLSTQPHEELVCDLIHSLLRYEPEQRMTAQEALQHPFFRLSLNDPPSSVLPEASGGRSTTLPSASHCSQQLTEAVADPQHSAHQAASISDIGADPQSSIQGAYSACGGDGGGGKGSVPQGSFPGPSASGTVLTAGLLGLEATSEANTSYTIVAHTSMEVHTDCLNTTATAGVAEGTCHDWSHLL</sequence>
<protein>
    <recommendedName>
        <fullName evidence="7">Protein kinase domain-containing protein</fullName>
    </recommendedName>
</protein>
<evidence type="ECO:0000256" key="2">
    <source>
        <dbReference type="ARBA" id="ARBA00022679"/>
    </source>
</evidence>
<dbReference type="PROSITE" id="PS50011">
    <property type="entry name" value="PROTEIN_KINASE_DOM"/>
    <property type="match status" value="1"/>
</dbReference>
<dbReference type="GO" id="GO:0005524">
    <property type="term" value="F:ATP binding"/>
    <property type="evidence" value="ECO:0007669"/>
    <property type="project" value="UniProtKB-KW"/>
</dbReference>
<dbReference type="InterPro" id="IPR000719">
    <property type="entry name" value="Prot_kinase_dom"/>
</dbReference>
<dbReference type="AlphaFoldDB" id="A0A250WUN7"/>
<accession>A0A250WUN7</accession>
<dbReference type="CDD" id="cd14134">
    <property type="entry name" value="PKc_CLK"/>
    <property type="match status" value="1"/>
</dbReference>
<organism evidence="8 9">
    <name type="scientific">Chlamydomonas eustigma</name>
    <dbReference type="NCBI Taxonomy" id="1157962"/>
    <lineage>
        <taxon>Eukaryota</taxon>
        <taxon>Viridiplantae</taxon>
        <taxon>Chlorophyta</taxon>
        <taxon>core chlorophytes</taxon>
        <taxon>Chlorophyceae</taxon>
        <taxon>CS clade</taxon>
        <taxon>Chlamydomonadales</taxon>
        <taxon>Chlamydomonadaceae</taxon>
        <taxon>Chlamydomonas</taxon>
    </lineage>
</organism>
<dbReference type="PROSITE" id="PS00108">
    <property type="entry name" value="PROTEIN_KINASE_ST"/>
    <property type="match status" value="1"/>
</dbReference>
<dbReference type="InterPro" id="IPR051175">
    <property type="entry name" value="CLK_kinases"/>
</dbReference>
<dbReference type="Proteomes" id="UP000232323">
    <property type="component" value="Unassembled WGS sequence"/>
</dbReference>
<evidence type="ECO:0000256" key="1">
    <source>
        <dbReference type="ARBA" id="ARBA00022527"/>
    </source>
</evidence>
<dbReference type="EMBL" id="BEGY01000007">
    <property type="protein sequence ID" value="GAX74476.1"/>
    <property type="molecule type" value="Genomic_DNA"/>
</dbReference>
<evidence type="ECO:0000256" key="3">
    <source>
        <dbReference type="ARBA" id="ARBA00022741"/>
    </source>
</evidence>